<dbReference type="AlphaFoldDB" id="A0ABD3M9P2"/>
<evidence type="ECO:0000313" key="3">
    <source>
        <dbReference type="Proteomes" id="UP001530293"/>
    </source>
</evidence>
<evidence type="ECO:0000313" key="2">
    <source>
        <dbReference type="EMBL" id="KAL3760810.1"/>
    </source>
</evidence>
<feature type="transmembrane region" description="Helical" evidence="1">
    <location>
        <begin position="261"/>
        <end position="280"/>
    </location>
</feature>
<gene>
    <name evidence="2" type="ORF">ACHAWU_007876</name>
</gene>
<keyword evidence="1" id="KW-1133">Transmembrane helix</keyword>
<name>A0ABD3M9P2_9STRA</name>
<keyword evidence="1" id="KW-0472">Membrane</keyword>
<organism evidence="2 3">
    <name type="scientific">Discostella pseudostelligera</name>
    <dbReference type="NCBI Taxonomy" id="259834"/>
    <lineage>
        <taxon>Eukaryota</taxon>
        <taxon>Sar</taxon>
        <taxon>Stramenopiles</taxon>
        <taxon>Ochrophyta</taxon>
        <taxon>Bacillariophyta</taxon>
        <taxon>Coscinodiscophyceae</taxon>
        <taxon>Thalassiosirophycidae</taxon>
        <taxon>Stephanodiscales</taxon>
        <taxon>Stephanodiscaceae</taxon>
        <taxon>Discostella</taxon>
    </lineage>
</organism>
<feature type="transmembrane region" description="Helical" evidence="1">
    <location>
        <begin position="231"/>
        <end position="254"/>
    </location>
</feature>
<keyword evidence="1" id="KW-0812">Transmembrane</keyword>
<evidence type="ECO:0008006" key="4">
    <source>
        <dbReference type="Google" id="ProtNLM"/>
    </source>
</evidence>
<proteinExistence type="predicted"/>
<comment type="caution">
    <text evidence="2">The sequence shown here is derived from an EMBL/GenBank/DDBJ whole genome shotgun (WGS) entry which is preliminary data.</text>
</comment>
<dbReference type="Proteomes" id="UP001530293">
    <property type="component" value="Unassembled WGS sequence"/>
</dbReference>
<sequence length="379" mass="43295">MNFSSGQSPTPIEFFSKLTTMAVVWICILSIVDRFSRAIASIFWCRPIPIEKACIPSQLPHPNPPGSAIPFDIPLLQATDAQVQAFMEFRGISGRNQRSDKSTLQQVASSSAEYKGWLYQVRTMNWIDDHFRLRKPKLNYPYVGAHWNGWSSFYLETAPHIREMFHSSITVIFEHSINGLLLPILYLCTHNDLFFNLAMYGEVAYMIYTTTLIGVSYITKRDVTIEQMHEAVWPILLIHHIASMIICVGIILIGDNVPKDLICIALLSLLGLTSTLHYVGQILDFSPYSQSNAPYTRLCNHILCLSLQIFFRGIYWIRIVYLSLMHCLETHGTGTATVLAIVLLMFSLFNVDFVKFHVKATEGCWMKIRQDELRKYGKL</sequence>
<feature type="transmembrane region" description="Helical" evidence="1">
    <location>
        <begin position="14"/>
        <end position="32"/>
    </location>
</feature>
<dbReference type="EMBL" id="JALLBG020000171">
    <property type="protein sequence ID" value="KAL3760810.1"/>
    <property type="molecule type" value="Genomic_DNA"/>
</dbReference>
<accession>A0ABD3M9P2</accession>
<feature type="transmembrane region" description="Helical" evidence="1">
    <location>
        <begin position="300"/>
        <end position="321"/>
    </location>
</feature>
<keyword evidence="3" id="KW-1185">Reference proteome</keyword>
<feature type="transmembrane region" description="Helical" evidence="1">
    <location>
        <begin position="203"/>
        <end position="219"/>
    </location>
</feature>
<reference evidence="2 3" key="1">
    <citation type="submission" date="2024-10" db="EMBL/GenBank/DDBJ databases">
        <title>Updated reference genomes for cyclostephanoid diatoms.</title>
        <authorList>
            <person name="Roberts W.R."/>
            <person name="Alverson A.J."/>
        </authorList>
    </citation>
    <scope>NUCLEOTIDE SEQUENCE [LARGE SCALE GENOMIC DNA]</scope>
    <source>
        <strain evidence="2 3">AJA232-27</strain>
    </source>
</reference>
<evidence type="ECO:0000256" key="1">
    <source>
        <dbReference type="SAM" id="Phobius"/>
    </source>
</evidence>
<feature type="transmembrane region" description="Helical" evidence="1">
    <location>
        <begin position="333"/>
        <end position="351"/>
    </location>
</feature>
<protein>
    <recommendedName>
        <fullName evidence="4">TLC domain-containing protein</fullName>
    </recommendedName>
</protein>